<sequence length="308" mass="33885">MNKVAITAVAIAVCGAVGANWYANNQANEVIAHQMQQFSEQTGFNVNYENVDYSLLSNTVVINNVSFMNKETSLPLIDISSLSIAGYESDKISPYTELVINGLSFSSDWQKEPMNAAVLPNSIVKAQYDLVASMSFDESNGDSEIKFSASAHNILDLVIDFNMTNSQDLMNLQREIDKLHEKGEMDLEAELQMQSKMMSAMQAIQPKAFSFSLNNDGELKTLVDELLQKNGLDHTQLQSMLSAQLDAVPASEANKQAVKDFVGGLNSFEISMAFPEQTSMMQLGMQLQPLAADPQALEQFLNLKMVGN</sequence>
<comment type="caution">
    <text evidence="2">The sequence shown here is derived from an EMBL/GenBank/DDBJ whole genome shotgun (WGS) entry which is preliminary data.</text>
</comment>
<feature type="chain" id="PRO_5007830124" description="DUF945 domain-containing protein" evidence="1">
    <location>
        <begin position="20"/>
        <end position="308"/>
    </location>
</feature>
<organism evidence="2 3">
    <name type="scientific">Pseudoalteromonas luteoviolacea S4060-1</name>
    <dbReference type="NCBI Taxonomy" id="1365257"/>
    <lineage>
        <taxon>Bacteria</taxon>
        <taxon>Pseudomonadati</taxon>
        <taxon>Pseudomonadota</taxon>
        <taxon>Gammaproteobacteria</taxon>
        <taxon>Alteromonadales</taxon>
        <taxon>Pseudoalteromonadaceae</taxon>
        <taxon>Pseudoalteromonas</taxon>
    </lineage>
</organism>
<dbReference type="AlphaFoldDB" id="A0A161YXU5"/>
<evidence type="ECO:0000313" key="2">
    <source>
        <dbReference type="EMBL" id="KZN67864.1"/>
    </source>
</evidence>
<evidence type="ECO:0008006" key="4">
    <source>
        <dbReference type="Google" id="ProtNLM"/>
    </source>
</evidence>
<dbReference type="Proteomes" id="UP000076661">
    <property type="component" value="Unassembled WGS sequence"/>
</dbReference>
<dbReference type="RefSeq" id="WP_063380734.1">
    <property type="nucleotide sequence ID" value="NZ_AUXX01000011.1"/>
</dbReference>
<name>A0A161YXU5_9GAMM</name>
<proteinExistence type="predicted"/>
<dbReference type="EMBL" id="AUXX01000011">
    <property type="protein sequence ID" value="KZN67864.1"/>
    <property type="molecule type" value="Genomic_DNA"/>
</dbReference>
<accession>A0A161YXU5</accession>
<evidence type="ECO:0000256" key="1">
    <source>
        <dbReference type="SAM" id="SignalP"/>
    </source>
</evidence>
<evidence type="ECO:0000313" key="3">
    <source>
        <dbReference type="Proteomes" id="UP000076661"/>
    </source>
</evidence>
<keyword evidence="1" id="KW-0732">Signal</keyword>
<gene>
    <name evidence="2" type="ORF">N478_16710</name>
</gene>
<reference evidence="2 3" key="1">
    <citation type="submission" date="2013-07" db="EMBL/GenBank/DDBJ databases">
        <title>Comparative Genomic and Metabolomic Analysis of Twelve Strains of Pseudoalteromonas luteoviolacea.</title>
        <authorList>
            <person name="Vynne N.G."/>
            <person name="Mansson M."/>
            <person name="Gram L."/>
        </authorList>
    </citation>
    <scope>NUCLEOTIDE SEQUENCE [LARGE SCALE GENOMIC DNA]</scope>
    <source>
        <strain evidence="2 3">S4060-1</strain>
    </source>
</reference>
<protein>
    <recommendedName>
        <fullName evidence="4">DUF945 domain-containing protein</fullName>
    </recommendedName>
</protein>
<feature type="signal peptide" evidence="1">
    <location>
        <begin position="1"/>
        <end position="19"/>
    </location>
</feature>
<dbReference type="PATRIC" id="fig|1365257.3.peg.1760"/>